<proteinExistence type="predicted"/>
<dbReference type="InterPro" id="IPR052698">
    <property type="entry name" value="MoCofactor_Util/Proc"/>
</dbReference>
<feature type="domain" description="XdhC- CoxI" evidence="1">
    <location>
        <begin position="16"/>
        <end position="80"/>
    </location>
</feature>
<dbReference type="RefSeq" id="WP_227309789.1">
    <property type="nucleotide sequence ID" value="NZ_JAESVA010000011.1"/>
</dbReference>
<accession>A0A963Z797</accession>
<keyword evidence="4" id="KW-1185">Reference proteome</keyword>
<organism evidence="3 4">
    <name type="scientific">Acidisoma cellulosilyticum</name>
    <dbReference type="NCBI Taxonomy" id="2802395"/>
    <lineage>
        <taxon>Bacteria</taxon>
        <taxon>Pseudomonadati</taxon>
        <taxon>Pseudomonadota</taxon>
        <taxon>Alphaproteobacteria</taxon>
        <taxon>Acetobacterales</taxon>
        <taxon>Acidocellaceae</taxon>
        <taxon>Acidisoma</taxon>
    </lineage>
</organism>
<dbReference type="PANTHER" id="PTHR30388:SF6">
    <property type="entry name" value="XANTHINE DEHYDROGENASE SUBUNIT A-RELATED"/>
    <property type="match status" value="1"/>
</dbReference>
<sequence length="264" mass="26980">MGAVPDLTELMAAMKRQAQPFALATVVRTASATAAKAGAKAVILADGTVTAGWIGGGCARGAVLRAARAALADGQPRLISVQPEDQLQAHHVVAGEIRDGVEFARNACASQGVMDIFVEPVLPLPRLRVHGASPVALVLLRLAPEFGFAVTAEGPAEALGQSEPTSAQDYVVVATQGRGDIDALKAALAADATYTAFVGSTRKVATLKAAMLAEGYTAAQLARLHGPAGMAIGAVTAEEIALSILAEMVRERRGRPSAAKADNA</sequence>
<evidence type="ECO:0000313" key="4">
    <source>
        <dbReference type="Proteomes" id="UP000721844"/>
    </source>
</evidence>
<evidence type="ECO:0000259" key="2">
    <source>
        <dbReference type="Pfam" id="PF13478"/>
    </source>
</evidence>
<evidence type="ECO:0000259" key="1">
    <source>
        <dbReference type="Pfam" id="PF02625"/>
    </source>
</evidence>
<gene>
    <name evidence="3" type="ORF">ACELLULO517_22985</name>
</gene>
<name>A0A963Z797_9PROT</name>
<dbReference type="Pfam" id="PF02625">
    <property type="entry name" value="XdhC_CoxI"/>
    <property type="match status" value="1"/>
</dbReference>
<dbReference type="Gene3D" id="3.40.50.720">
    <property type="entry name" value="NAD(P)-binding Rossmann-like Domain"/>
    <property type="match status" value="1"/>
</dbReference>
<evidence type="ECO:0000313" key="3">
    <source>
        <dbReference type="EMBL" id="MCB8883133.1"/>
    </source>
</evidence>
<comment type="caution">
    <text evidence="3">The sequence shown here is derived from an EMBL/GenBank/DDBJ whole genome shotgun (WGS) entry which is preliminary data.</text>
</comment>
<dbReference type="Pfam" id="PF13478">
    <property type="entry name" value="XdhC_C"/>
    <property type="match status" value="1"/>
</dbReference>
<dbReference type="EMBL" id="JAESVA010000011">
    <property type="protein sequence ID" value="MCB8883133.1"/>
    <property type="molecule type" value="Genomic_DNA"/>
</dbReference>
<dbReference type="InterPro" id="IPR027051">
    <property type="entry name" value="XdhC_Rossmann_dom"/>
</dbReference>
<dbReference type="PANTHER" id="PTHR30388">
    <property type="entry name" value="ALDEHYDE OXIDOREDUCTASE MOLYBDENUM COFACTOR ASSEMBLY PROTEIN"/>
    <property type="match status" value="1"/>
</dbReference>
<dbReference type="AlphaFoldDB" id="A0A963Z797"/>
<dbReference type="Proteomes" id="UP000721844">
    <property type="component" value="Unassembled WGS sequence"/>
</dbReference>
<protein>
    <submittedName>
        <fullName evidence="3">XdhC family protein</fullName>
    </submittedName>
</protein>
<feature type="domain" description="XdhC Rossmann" evidence="2">
    <location>
        <begin position="128"/>
        <end position="248"/>
    </location>
</feature>
<dbReference type="InterPro" id="IPR003777">
    <property type="entry name" value="XdhC_CoxI"/>
</dbReference>
<reference evidence="3 4" key="1">
    <citation type="journal article" date="2021" name="Microorganisms">
        <title>Acidisoma silvae sp. nov. and Acidisomacellulosilytica sp. nov., Two Acidophilic Bacteria Isolated from Decaying Wood, Hydrolyzing Cellulose and Producing Poly-3-hydroxybutyrate.</title>
        <authorList>
            <person name="Mieszkin S."/>
            <person name="Pouder E."/>
            <person name="Uroz S."/>
            <person name="Simon-Colin C."/>
            <person name="Alain K."/>
        </authorList>
    </citation>
    <scope>NUCLEOTIDE SEQUENCE [LARGE SCALE GENOMIC DNA]</scope>
    <source>
        <strain evidence="3 4">HW T5.17</strain>
    </source>
</reference>